<comment type="similarity">
    <text evidence="1">Belongs to the type-I restriction system S methylase family.</text>
</comment>
<dbReference type="GO" id="GO:0009307">
    <property type="term" value="P:DNA restriction-modification system"/>
    <property type="evidence" value="ECO:0007669"/>
    <property type="project" value="UniProtKB-KW"/>
</dbReference>
<dbReference type="Proteomes" id="UP000285517">
    <property type="component" value="Chromosome"/>
</dbReference>
<keyword evidence="8" id="KW-1185">Reference proteome</keyword>
<dbReference type="CDD" id="cd17513">
    <property type="entry name" value="RMtype1_S_AveSPN6ORF1907P_TRD2-CR2_like"/>
    <property type="match status" value="1"/>
</dbReference>
<dbReference type="SUPFAM" id="SSF116734">
    <property type="entry name" value="DNA methylase specificity domain"/>
    <property type="match status" value="2"/>
</dbReference>
<proteinExistence type="inferred from homology"/>
<keyword evidence="2" id="KW-0680">Restriction system</keyword>
<evidence type="ECO:0000256" key="5">
    <source>
        <dbReference type="SAM" id="MobiDB-lite"/>
    </source>
</evidence>
<dbReference type="PANTHER" id="PTHR30408">
    <property type="entry name" value="TYPE-1 RESTRICTION ENZYME ECOKI SPECIFICITY PROTEIN"/>
    <property type="match status" value="1"/>
</dbReference>
<dbReference type="InterPro" id="IPR044946">
    <property type="entry name" value="Restrct_endonuc_typeI_TRD_sf"/>
</dbReference>
<dbReference type="REBASE" id="295258">
    <property type="entry name" value="S.AspM31ORF3320P"/>
</dbReference>
<name>A0A410G0L6_9FLAO</name>
<dbReference type="Pfam" id="PF01420">
    <property type="entry name" value="Methylase_S"/>
    <property type="match status" value="2"/>
</dbReference>
<accession>A0A410G0L6</accession>
<dbReference type="InterPro" id="IPR000055">
    <property type="entry name" value="Restrct_endonuc_typeI_TRD"/>
</dbReference>
<protein>
    <submittedName>
        <fullName evidence="7">Restriction endonuclease subunit S</fullName>
    </submittedName>
</protein>
<dbReference type="EMBL" id="CP034951">
    <property type="protein sequence ID" value="QAA80814.1"/>
    <property type="molecule type" value="Genomic_DNA"/>
</dbReference>
<keyword evidence="3" id="KW-0238">DNA-binding</keyword>
<dbReference type="AlphaFoldDB" id="A0A410G0L6"/>
<evidence type="ECO:0000256" key="1">
    <source>
        <dbReference type="ARBA" id="ARBA00010923"/>
    </source>
</evidence>
<dbReference type="Gene3D" id="3.90.220.20">
    <property type="entry name" value="DNA methylase specificity domains"/>
    <property type="match status" value="2"/>
</dbReference>
<feature type="domain" description="Type I restriction modification DNA specificity" evidence="6">
    <location>
        <begin position="278"/>
        <end position="450"/>
    </location>
</feature>
<feature type="domain" description="Type I restriction modification DNA specificity" evidence="6">
    <location>
        <begin position="61"/>
        <end position="249"/>
    </location>
</feature>
<dbReference type="PANTHER" id="PTHR30408:SF12">
    <property type="entry name" value="TYPE I RESTRICTION ENZYME MJAVIII SPECIFICITY SUBUNIT"/>
    <property type="match status" value="1"/>
</dbReference>
<feature type="coiled-coil region" evidence="4">
    <location>
        <begin position="433"/>
        <end position="460"/>
    </location>
</feature>
<evidence type="ECO:0000313" key="8">
    <source>
        <dbReference type="Proteomes" id="UP000285517"/>
    </source>
</evidence>
<organism evidence="7 8">
    <name type="scientific">Aequorivita ciconiae</name>
    <dbReference type="NCBI Taxonomy" id="2494375"/>
    <lineage>
        <taxon>Bacteria</taxon>
        <taxon>Pseudomonadati</taxon>
        <taxon>Bacteroidota</taxon>
        <taxon>Flavobacteriia</taxon>
        <taxon>Flavobacteriales</taxon>
        <taxon>Flavobacteriaceae</taxon>
        <taxon>Aequorivita</taxon>
    </lineage>
</organism>
<keyword evidence="4" id="KW-0175">Coiled coil</keyword>
<sequence>MEEKNIANSRSDRGSIQTCDPVKLRENSALTREGVSSVAPPAGRAGLAKEGYKKTKLGWIPQDWETPRIDEVFDFLSTNSLSRNQLNYEEEKGVYNIHYGDIHATYKRPILDFEIENRVPKINKEIAISNNADYLKDGDLVIADASEDYEGVGEAIELKNVNDREVISGLHTFAFRDKANKTAEGFRVYIFRNPLVKKALKTIATGSKVYGISKGNLQKFKIVLPTLPEQQKIATILSTWDSAIAKQEQLIAAKQEFKKGLMQLLLSGKKRFEGFEGEWERIKLGDLGELVGGGTPSTKDPDFWNGEIPWISSSDLGQNNLFDLDISRFISQEAIEKSATKLIPAHSILIVSRVGVGKVAINNQDICTSQDFTSLIPNRGDLIFLGYKIQSIIGSLISHNQGTSIKGFTKKSLENLKFKIPLIKEQQRISSVLSAADKEIGLLQSELARLQVQKRGLMQRLLTGEVRVKN</sequence>
<feature type="region of interest" description="Disordered" evidence="5">
    <location>
        <begin position="1"/>
        <end position="21"/>
    </location>
</feature>
<dbReference type="GO" id="GO:0003677">
    <property type="term" value="F:DNA binding"/>
    <property type="evidence" value="ECO:0007669"/>
    <property type="project" value="UniProtKB-KW"/>
</dbReference>
<evidence type="ECO:0000313" key="7">
    <source>
        <dbReference type="EMBL" id="QAA80814.1"/>
    </source>
</evidence>
<dbReference type="Gene3D" id="1.10.287.1120">
    <property type="entry name" value="Bipartite methylase S protein"/>
    <property type="match status" value="2"/>
</dbReference>
<keyword evidence="7" id="KW-0540">Nuclease</keyword>
<evidence type="ECO:0000256" key="2">
    <source>
        <dbReference type="ARBA" id="ARBA00022747"/>
    </source>
</evidence>
<dbReference type="InterPro" id="IPR052021">
    <property type="entry name" value="Type-I_RS_S_subunit"/>
</dbReference>
<dbReference type="OrthoDB" id="2234796at2"/>
<dbReference type="KEGG" id="aev:EI546_03305"/>
<keyword evidence="7" id="KW-0255">Endonuclease</keyword>
<reference evidence="7 8" key="1">
    <citation type="submission" date="2019-01" db="EMBL/GenBank/DDBJ databases">
        <title>Complete genome sequencing of Aequorivita sp. H23M31.</title>
        <authorList>
            <person name="Bae J.-W."/>
        </authorList>
    </citation>
    <scope>NUCLEOTIDE SEQUENCE [LARGE SCALE GENOMIC DNA]</scope>
    <source>
        <strain evidence="7 8">H23M31</strain>
    </source>
</reference>
<evidence type="ECO:0000256" key="3">
    <source>
        <dbReference type="ARBA" id="ARBA00023125"/>
    </source>
</evidence>
<gene>
    <name evidence="7" type="ORF">EI546_03305</name>
</gene>
<keyword evidence="7" id="KW-0378">Hydrolase</keyword>
<evidence type="ECO:0000256" key="4">
    <source>
        <dbReference type="SAM" id="Coils"/>
    </source>
</evidence>
<feature type="compositionally biased region" description="Basic and acidic residues" evidence="5">
    <location>
        <begin position="1"/>
        <end position="13"/>
    </location>
</feature>
<evidence type="ECO:0000259" key="6">
    <source>
        <dbReference type="Pfam" id="PF01420"/>
    </source>
</evidence>
<dbReference type="GO" id="GO:0004519">
    <property type="term" value="F:endonuclease activity"/>
    <property type="evidence" value="ECO:0007669"/>
    <property type="project" value="UniProtKB-KW"/>
</dbReference>